<dbReference type="AlphaFoldDB" id="A0A8C2U1B0"/>
<feature type="compositionally biased region" description="Basic and acidic residues" evidence="17">
    <location>
        <begin position="556"/>
        <end position="578"/>
    </location>
</feature>
<feature type="compositionally biased region" description="Polar residues" evidence="17">
    <location>
        <begin position="168"/>
        <end position="178"/>
    </location>
</feature>
<dbReference type="GeneTree" id="ENSGT00390000007395"/>
<comment type="function">
    <text evidence="1">Required for recruitment of CENPA to centromeres and normal chromosome segregation during mitosis.</text>
</comment>
<feature type="compositionally biased region" description="Polar residues" evidence="17">
    <location>
        <begin position="718"/>
        <end position="740"/>
    </location>
</feature>
<evidence type="ECO:0000256" key="2">
    <source>
        <dbReference type="ARBA" id="ARBA00004123"/>
    </source>
</evidence>
<keyword evidence="9" id="KW-0832">Ubl conjugation</keyword>
<feature type="compositionally biased region" description="Basic and acidic residues" evidence="17">
    <location>
        <begin position="249"/>
        <end position="269"/>
    </location>
</feature>
<evidence type="ECO:0000256" key="1">
    <source>
        <dbReference type="ARBA" id="ARBA00003694"/>
    </source>
</evidence>
<dbReference type="SUPFAM" id="SSF46689">
    <property type="entry name" value="Homeodomain-like"/>
    <property type="match status" value="1"/>
</dbReference>
<dbReference type="Proteomes" id="UP000694412">
    <property type="component" value="Chromosome 2"/>
</dbReference>
<evidence type="ECO:0000313" key="19">
    <source>
        <dbReference type="Ensembl" id="ENSCJPP00005021307.1"/>
    </source>
</evidence>
<keyword evidence="6" id="KW-0597">Phosphoprotein</keyword>
<dbReference type="OrthoDB" id="118550at2759"/>
<evidence type="ECO:0000256" key="6">
    <source>
        <dbReference type="ARBA" id="ARBA00022553"/>
    </source>
</evidence>
<reference evidence="19" key="1">
    <citation type="submission" date="2015-11" db="EMBL/GenBank/DDBJ databases">
        <authorList>
            <consortium name="International Coturnix japonica Genome Analysis Consortium"/>
            <person name="Warren W."/>
            <person name="Burt D.W."/>
            <person name="Antin P.B."/>
            <person name="Lanford R."/>
            <person name="Gros J."/>
            <person name="Wilson R.K."/>
        </authorList>
    </citation>
    <scope>NUCLEOTIDE SEQUENCE [LARGE SCALE GENOMIC DNA]</scope>
</reference>
<keyword evidence="20" id="KW-1185">Reference proteome</keyword>
<feature type="region of interest" description="Disordered" evidence="17">
    <location>
        <begin position="239"/>
        <end position="276"/>
    </location>
</feature>
<accession>A0A8C2U1B0</accession>
<proteinExistence type="predicted"/>
<feature type="region of interest" description="Disordered" evidence="17">
    <location>
        <begin position="870"/>
        <end position="899"/>
    </location>
</feature>
<feature type="compositionally biased region" description="Polar residues" evidence="17">
    <location>
        <begin position="1028"/>
        <end position="1041"/>
    </location>
</feature>
<dbReference type="InterPro" id="IPR009057">
    <property type="entry name" value="Homeodomain-like_sf"/>
</dbReference>
<feature type="compositionally biased region" description="Acidic residues" evidence="17">
    <location>
        <begin position="445"/>
        <end position="461"/>
    </location>
</feature>
<feature type="region of interest" description="Disordered" evidence="17">
    <location>
        <begin position="1048"/>
        <end position="1073"/>
    </location>
</feature>
<dbReference type="PANTHER" id="PTHR16124:SF3">
    <property type="entry name" value="MIS18-BINDING PROTEIN 1"/>
    <property type="match status" value="1"/>
</dbReference>
<feature type="region of interest" description="Disordered" evidence="17">
    <location>
        <begin position="31"/>
        <end position="77"/>
    </location>
</feature>
<name>A0A8C2U1B0_COTJA</name>
<feature type="region of interest" description="Disordered" evidence="17">
    <location>
        <begin position="764"/>
        <end position="813"/>
    </location>
</feature>
<evidence type="ECO:0000256" key="8">
    <source>
        <dbReference type="ARBA" id="ARBA00022776"/>
    </source>
</evidence>
<evidence type="ECO:0000256" key="7">
    <source>
        <dbReference type="ARBA" id="ARBA00022618"/>
    </source>
</evidence>
<evidence type="ECO:0000256" key="10">
    <source>
        <dbReference type="ARBA" id="ARBA00023125"/>
    </source>
</evidence>
<reference evidence="19" key="3">
    <citation type="submission" date="2025-09" db="UniProtKB">
        <authorList>
            <consortium name="Ensembl"/>
        </authorList>
    </citation>
    <scope>IDENTIFICATION</scope>
</reference>
<evidence type="ECO:0000256" key="5">
    <source>
        <dbReference type="ARBA" id="ARBA00022499"/>
    </source>
</evidence>
<evidence type="ECO:0000259" key="18">
    <source>
        <dbReference type="PROSITE" id="PS50090"/>
    </source>
</evidence>
<evidence type="ECO:0000313" key="20">
    <source>
        <dbReference type="Proteomes" id="UP000694412"/>
    </source>
</evidence>
<evidence type="ECO:0000256" key="15">
    <source>
        <dbReference type="ARBA" id="ARBA00069467"/>
    </source>
</evidence>
<evidence type="ECO:0000256" key="4">
    <source>
        <dbReference type="ARBA" id="ARBA00022454"/>
    </source>
</evidence>
<feature type="compositionally biased region" description="Basic and acidic residues" evidence="17">
    <location>
        <begin position="677"/>
        <end position="691"/>
    </location>
</feature>
<keyword evidence="8" id="KW-0498">Mitosis</keyword>
<keyword evidence="11" id="KW-0539">Nucleus</keyword>
<dbReference type="CDD" id="cd00167">
    <property type="entry name" value="SANT"/>
    <property type="match status" value="1"/>
</dbReference>
<feature type="compositionally biased region" description="Basic and acidic residues" evidence="17">
    <location>
        <begin position="776"/>
        <end position="793"/>
    </location>
</feature>
<dbReference type="InterPro" id="IPR001005">
    <property type="entry name" value="SANT/Myb"/>
</dbReference>
<feature type="compositionally biased region" description="Acidic residues" evidence="17">
    <location>
        <begin position="1054"/>
        <end position="1063"/>
    </location>
</feature>
<keyword evidence="13" id="KW-0137">Centromere</keyword>
<evidence type="ECO:0000256" key="17">
    <source>
        <dbReference type="SAM" id="MobiDB-lite"/>
    </source>
</evidence>
<feature type="compositionally biased region" description="Basic residues" evidence="17">
    <location>
        <begin position="637"/>
        <end position="663"/>
    </location>
</feature>
<dbReference type="KEGG" id="cjo:107309667"/>
<dbReference type="GO" id="GO:0051301">
    <property type="term" value="P:cell division"/>
    <property type="evidence" value="ECO:0007669"/>
    <property type="project" value="UniProtKB-KW"/>
</dbReference>
<feature type="region of interest" description="Disordered" evidence="17">
    <location>
        <begin position="441"/>
        <end position="475"/>
    </location>
</feature>
<evidence type="ECO:0000256" key="11">
    <source>
        <dbReference type="ARBA" id="ARBA00023242"/>
    </source>
</evidence>
<keyword evidence="4" id="KW-0158">Chromosome</keyword>
<evidence type="ECO:0000256" key="3">
    <source>
        <dbReference type="ARBA" id="ARBA00004584"/>
    </source>
</evidence>
<protein>
    <recommendedName>
        <fullName evidence="15">Mis18-binding protein 1</fullName>
    </recommendedName>
    <alternativeName>
        <fullName evidence="16">Kinetochore-associated protein KNL-2 homolog</fullName>
    </alternativeName>
</protein>
<evidence type="ECO:0000256" key="16">
    <source>
        <dbReference type="ARBA" id="ARBA00079617"/>
    </source>
</evidence>
<evidence type="ECO:0000256" key="12">
    <source>
        <dbReference type="ARBA" id="ARBA00023306"/>
    </source>
</evidence>
<dbReference type="FunFam" id="1.10.10.60:FF:000273">
    <property type="entry name" value="MIS18 binding protein 1"/>
    <property type="match status" value="1"/>
</dbReference>
<sequence length="1073" mass="121027">MIHTHRRGEMPFQAVSLSSIPAGTLIPLKDLLRGGPSPGPVLQSTREPLEISESRPGPGPPSPKRRKREQPGQQSPDAAFLRMKNEAGGSYRIMTTGGPGPHVAYGGWRGAQEPPERELPCIHYPQNQAVKMQSVDPIVQKSTILQSPHKFFLYIKEKLKQKQQQQKDPSFSSPNKQNIPPHPAAEKLVVKSAFGELLPNAQAEHVAADKDNEDNFLVESMDAGDEMFLNTVTSTVGICSTTSDPGDQLEGRYGNREAKRPEIQQEKGRLQSNNQRAEHRAEKILKTATQKLHFSNVVLSNPEACVPREWKQKENCNSPLGKPRADQIAVTSDKEKRICLSSWCIKVMNAYTALCVEGKRKDMKDMLWHSNAVVERVAYNKVKTSSGSICLLQGLIDYALMRKEGFPHQFIKRFTFGFPERWEKYAEELFKELRRKDHENRIREDENDESDSVVDTDEMQSAEDSARNTKRHETRNTTYEVLPRKDEHTYQTPKHNPVPNGSQGIYTRSGHLVKPPLRFCCGECEFVDQEQKGGMDYLSLMCSTENPKRKTISLSKMKERKDSTKTVEEKTKSQDKGKSKLKRISTKNKATSTGSREARRFISDSESDHASDNKIKTRLSSTETCLNTERINMGTRREKKRKRIRTRKRQGKDKEKRKGKKVPRGQNTYSIRSARKTFQDKPLTEESSSKDGDEEPGDYIQLSVKGKNRPFLPKEVQDSASSSTCERLQGSTSEESSKLQADTHCAATSCTAQLRQRIPAFIESFDSSSGETSSDEEYHVKEKRPEVSSKKANGDVCNTAKPSAAKPSESVGDKEHKTLAFFSKAADDWSQKELQKLHRAVASFPKHKDGFWVEVAMAVGSRSAEDCHQKYTEEQTKASKRPAVKKATSEKPKKKGKAKPVAITAKVGTFKRKQQMRDFLDNLPKDDQDDVFTATLFQNRRVRLPTFLGSHDDDEDDFSLANNPITPSSAVFPLQKTPQCEHISPEMLGPIKRKDCDRHVFRMQKTQGYRSSRDKVKKQQAAALHGTPASSRTTFTFDKKAQQSPAVGQLFVDEAAETSEEEQSFSHKKMRSC</sequence>
<feature type="compositionally biased region" description="Polar residues" evidence="17">
    <location>
        <begin position="618"/>
        <end position="630"/>
    </location>
</feature>
<dbReference type="GeneID" id="107309667"/>
<organism evidence="19 20">
    <name type="scientific">Coturnix japonica</name>
    <name type="common">Japanese quail</name>
    <name type="synonym">Coturnix coturnix japonica</name>
    <dbReference type="NCBI Taxonomy" id="93934"/>
    <lineage>
        <taxon>Eukaryota</taxon>
        <taxon>Metazoa</taxon>
        <taxon>Chordata</taxon>
        <taxon>Craniata</taxon>
        <taxon>Vertebrata</taxon>
        <taxon>Euteleostomi</taxon>
        <taxon>Archelosauria</taxon>
        <taxon>Archosauria</taxon>
        <taxon>Dinosauria</taxon>
        <taxon>Saurischia</taxon>
        <taxon>Theropoda</taxon>
        <taxon>Coelurosauria</taxon>
        <taxon>Aves</taxon>
        <taxon>Neognathae</taxon>
        <taxon>Galloanserae</taxon>
        <taxon>Galliformes</taxon>
        <taxon>Phasianidae</taxon>
        <taxon>Perdicinae</taxon>
        <taxon>Coturnix</taxon>
    </lineage>
</organism>
<dbReference type="Gene3D" id="1.10.10.60">
    <property type="entry name" value="Homeodomain-like"/>
    <property type="match status" value="1"/>
</dbReference>
<feature type="region of interest" description="Disordered" evidence="17">
    <location>
        <begin position="552"/>
        <end position="740"/>
    </location>
</feature>
<evidence type="ECO:0000256" key="13">
    <source>
        <dbReference type="ARBA" id="ARBA00023328"/>
    </source>
</evidence>
<feature type="region of interest" description="Disordered" evidence="17">
    <location>
        <begin position="162"/>
        <end position="182"/>
    </location>
</feature>
<dbReference type="GO" id="GO:0000775">
    <property type="term" value="C:chromosome, centromeric region"/>
    <property type="evidence" value="ECO:0007669"/>
    <property type="project" value="UniProtKB-SubCell"/>
</dbReference>
<comment type="subcellular location">
    <subcellularLocation>
        <location evidence="3">Chromosome</location>
        <location evidence="3">Centromere</location>
    </subcellularLocation>
    <subcellularLocation>
        <location evidence="2">Nucleus</location>
    </subcellularLocation>
</comment>
<comment type="subunit">
    <text evidence="14">Interacts with SP1. Interacts with MIS18A. Identified in a complex containing MIS18A, OIP5/MIS18B, MIS18BP1, RBBP7 and RBBP4. Interacts with KAT7/HBO1. Interacts (via N-terminus) with FLNA (via N-terminus).</text>
</comment>
<dbReference type="InterPro" id="IPR039110">
    <property type="entry name" value="KNL2-like"/>
</dbReference>
<feature type="compositionally biased region" description="Basic and acidic residues" evidence="17">
    <location>
        <begin position="596"/>
        <end position="615"/>
    </location>
</feature>
<keyword evidence="10" id="KW-0238">DNA-binding</keyword>
<dbReference type="SMART" id="SM00717">
    <property type="entry name" value="SANT"/>
    <property type="match status" value="1"/>
</dbReference>
<keyword evidence="5" id="KW-1017">Isopeptide bond</keyword>
<dbReference type="GO" id="GO:0005634">
    <property type="term" value="C:nucleus"/>
    <property type="evidence" value="ECO:0007669"/>
    <property type="project" value="UniProtKB-SubCell"/>
</dbReference>
<dbReference type="PANTHER" id="PTHR16124">
    <property type="entry name" value="MIS18-BINDING PROTEIN 1"/>
    <property type="match status" value="1"/>
</dbReference>
<evidence type="ECO:0000256" key="14">
    <source>
        <dbReference type="ARBA" id="ARBA00063953"/>
    </source>
</evidence>
<dbReference type="PROSITE" id="PS50090">
    <property type="entry name" value="MYB_LIKE"/>
    <property type="match status" value="1"/>
</dbReference>
<feature type="domain" description="Myb-like" evidence="18">
    <location>
        <begin position="829"/>
        <end position="875"/>
    </location>
</feature>
<dbReference type="GO" id="GO:0003677">
    <property type="term" value="F:DNA binding"/>
    <property type="evidence" value="ECO:0007669"/>
    <property type="project" value="UniProtKB-KW"/>
</dbReference>
<evidence type="ECO:0000256" key="9">
    <source>
        <dbReference type="ARBA" id="ARBA00022843"/>
    </source>
</evidence>
<gene>
    <name evidence="19" type="primary">LOC107309667</name>
</gene>
<keyword evidence="12" id="KW-0131">Cell cycle</keyword>
<keyword evidence="7" id="KW-0132">Cell division</keyword>
<feature type="region of interest" description="Disordered" evidence="17">
    <location>
        <begin position="1022"/>
        <end position="1041"/>
    </location>
</feature>
<reference evidence="19" key="2">
    <citation type="submission" date="2025-08" db="UniProtKB">
        <authorList>
            <consortium name="Ensembl"/>
        </authorList>
    </citation>
    <scope>IDENTIFICATION</scope>
</reference>
<dbReference type="Ensembl" id="ENSCJPT00005029275.1">
    <property type="protein sequence ID" value="ENSCJPP00005021307.1"/>
    <property type="gene ID" value="ENSCJPG00005017044.1"/>
</dbReference>
<dbReference type="Pfam" id="PF09133">
    <property type="entry name" value="SANTA"/>
    <property type="match status" value="1"/>
</dbReference>
<dbReference type="InterPro" id="IPR015216">
    <property type="entry name" value="SANTA"/>
</dbReference>